<dbReference type="STRING" id="1664069.BGLY_4150"/>
<feature type="coiled-coil region" evidence="1">
    <location>
        <begin position="12"/>
        <end position="46"/>
    </location>
</feature>
<reference evidence="4" key="2">
    <citation type="submission" date="2015-10" db="EMBL/GenBank/DDBJ databases">
        <authorList>
            <person name="Gilbert D.G."/>
        </authorList>
    </citation>
    <scope>NUCLEOTIDE SEQUENCE</scope>
    <source>
        <strain evidence="4">GO-13</strain>
    </source>
</reference>
<dbReference type="Gene3D" id="2.160.20.120">
    <property type="match status" value="1"/>
</dbReference>
<dbReference type="AlphaFoldDB" id="A0A0J6EEB9"/>
<dbReference type="EMBL" id="JARRTL010000006">
    <property type="protein sequence ID" value="MEC0484131.1"/>
    <property type="molecule type" value="Genomic_DNA"/>
</dbReference>
<dbReference type="InterPro" id="IPR016599">
    <property type="entry name" value="UCP012569"/>
</dbReference>
<dbReference type="PIRSF" id="PIRSF012569">
    <property type="entry name" value="UCP012569"/>
    <property type="match status" value="1"/>
</dbReference>
<keyword evidence="7" id="KW-1185">Reference proteome</keyword>
<evidence type="ECO:0000313" key="7">
    <source>
        <dbReference type="Proteomes" id="UP001341297"/>
    </source>
</evidence>
<dbReference type="Pfam" id="PF13349">
    <property type="entry name" value="DUF4097"/>
    <property type="match status" value="1"/>
</dbReference>
<evidence type="ECO:0000259" key="2">
    <source>
        <dbReference type="Pfam" id="PF13349"/>
    </source>
</evidence>
<evidence type="ECO:0000313" key="5">
    <source>
        <dbReference type="EMBL" id="MEC0484131.1"/>
    </source>
</evidence>
<comment type="caution">
    <text evidence="4">The sequence shown here is derived from an EMBL/GenBank/DDBJ whole genome shotgun (WGS) entry which is preliminary data.</text>
</comment>
<dbReference type="PATRIC" id="fig|1664069.3.peg.1850"/>
<reference evidence="5 7" key="3">
    <citation type="submission" date="2023-03" db="EMBL/GenBank/DDBJ databases">
        <title>Agriculturally important microbes genome sequencing.</title>
        <authorList>
            <person name="Dunlap C."/>
        </authorList>
    </citation>
    <scope>NUCLEOTIDE SEQUENCE [LARGE SCALE GENOMIC DNA]</scope>
    <source>
        <strain evidence="5 7">CBP-3203</strain>
    </source>
</reference>
<dbReference type="InterPro" id="IPR025164">
    <property type="entry name" value="Toastrack_DUF4097"/>
</dbReference>
<accession>A0A0J6F3C0</accession>
<gene>
    <name evidence="4" type="ORF">AB447_207560</name>
    <name evidence="5" type="ORF">P8828_04570</name>
</gene>
<feature type="domain" description="YvlB/LiaX N-terminal" evidence="3">
    <location>
        <begin position="3"/>
        <end position="31"/>
    </location>
</feature>
<evidence type="ECO:0000313" key="4">
    <source>
        <dbReference type="EMBL" id="KRT90426.1"/>
    </source>
</evidence>
<organism evidence="4 6">
    <name type="scientific">Bacillus glycinifermentans</name>
    <dbReference type="NCBI Taxonomy" id="1664069"/>
    <lineage>
        <taxon>Bacteria</taxon>
        <taxon>Bacillati</taxon>
        <taxon>Bacillota</taxon>
        <taxon>Bacilli</taxon>
        <taxon>Bacillales</taxon>
        <taxon>Bacillaceae</taxon>
        <taxon>Bacillus</taxon>
    </lineage>
</organism>
<evidence type="ECO:0000259" key="3">
    <source>
        <dbReference type="Pfam" id="PF22746"/>
    </source>
</evidence>
<dbReference type="Proteomes" id="UP000036168">
    <property type="component" value="Unassembled WGS sequence"/>
</dbReference>
<sequence length="364" mass="40749">MKNEKERILQLVEEGKLTAKEALILIEKLEEDYKEKESKITALSENVVDSGEFFNEKKKEPKPSIGSKLFEWIDTAVKKVKEVDLDLNFGQSFEVQHIFQFKDTDFSTLDVQLANGSVNLVPWSDPDVRVECQAKVYRAETQDEARRAFLEHIECGVEGERFSVRTEKKTMKTNLTVYIPDKEYGKIRFKLFNGPIRGEHLNVKELSAKTTNGILSFSGLTAGKAALETANGQIKLADHECGEIEAETINGLIDVKGSCEALDLQSFNGNIAATVRSPHCRSAYVKTTTGSIELNVPRDCAVTAELKSNLGSLSNDLSDAEILKEKNETIQKEMHIKANQNHDHSMTVFLESKTGSIHLNHTQE</sequence>
<reference evidence="4 6" key="1">
    <citation type="journal article" date="2015" name="Int. J. Syst. Evol. Microbiol.">
        <title>Bacillus glycinifermentans sp. nov., isolated from fermented soybean paste.</title>
        <authorList>
            <person name="Kim S.J."/>
            <person name="Dunlap C.A."/>
            <person name="Kwon S.W."/>
            <person name="Rooney A.P."/>
        </authorList>
    </citation>
    <scope>NUCLEOTIDE SEQUENCE [LARGE SCALE GENOMIC DNA]</scope>
    <source>
        <strain evidence="4 6">GO-13</strain>
    </source>
</reference>
<dbReference type="OrthoDB" id="2240743at2"/>
<feature type="domain" description="DUF4097" evidence="2">
    <location>
        <begin position="171"/>
        <end position="349"/>
    </location>
</feature>
<dbReference type="RefSeq" id="WP_048354963.1">
    <property type="nucleotide sequence ID" value="NZ_CP023481.1"/>
</dbReference>
<evidence type="ECO:0000313" key="6">
    <source>
        <dbReference type="Proteomes" id="UP000036168"/>
    </source>
</evidence>
<dbReference type="PANTHER" id="PTHR33885:SF4">
    <property type="entry name" value="LMO2487 PROTEIN"/>
    <property type="match status" value="1"/>
</dbReference>
<name>A0A0J6EEB9_9BACI</name>
<keyword evidence="1" id="KW-0175">Coiled coil</keyword>
<dbReference type="Pfam" id="PF22746">
    <property type="entry name" value="SHOCT-like_DUF2089-C"/>
    <property type="match status" value="1"/>
</dbReference>
<dbReference type="PANTHER" id="PTHR33885">
    <property type="entry name" value="PHAGE SHOCK PROTEIN C"/>
    <property type="match status" value="1"/>
</dbReference>
<dbReference type="Proteomes" id="UP001341297">
    <property type="component" value="Unassembled WGS sequence"/>
</dbReference>
<proteinExistence type="predicted"/>
<dbReference type="InterPro" id="IPR052027">
    <property type="entry name" value="PspC"/>
</dbReference>
<dbReference type="InterPro" id="IPR053959">
    <property type="entry name" value="YvlB/LiaX_N"/>
</dbReference>
<accession>A0A0J6EEB9</accession>
<dbReference type="EMBL" id="LECW02000045">
    <property type="protein sequence ID" value="KRT90426.1"/>
    <property type="molecule type" value="Genomic_DNA"/>
</dbReference>
<protein>
    <submittedName>
        <fullName evidence="5">DUF4097 domain-containing protein</fullName>
    </submittedName>
</protein>
<evidence type="ECO:0000256" key="1">
    <source>
        <dbReference type="SAM" id="Coils"/>
    </source>
</evidence>